<sequence length="128" mass="13658">MSLRRNSDGSEEELLWPSSSGEGLFHYNQPSSSPTRRKEGVGGGTAWTTTFYAPLAAAFSCASRGVRTMTSSLSSIDHQMTDIPLGLKDKKVSKAVMEEKESSVGGKMNGLHWITSASFIVADIAGGE</sequence>
<feature type="region of interest" description="Disordered" evidence="1">
    <location>
        <begin position="1"/>
        <end position="43"/>
    </location>
</feature>
<reference evidence="3" key="1">
    <citation type="submission" date="2022-11" db="UniProtKB">
        <authorList>
            <consortium name="WormBaseParasite"/>
        </authorList>
    </citation>
    <scope>IDENTIFICATION</scope>
</reference>
<accession>A0A915DUB0</accession>
<evidence type="ECO:0000313" key="2">
    <source>
        <dbReference type="Proteomes" id="UP000887574"/>
    </source>
</evidence>
<protein>
    <submittedName>
        <fullName evidence="3">Uncharacterized protein</fullName>
    </submittedName>
</protein>
<dbReference type="Proteomes" id="UP000887574">
    <property type="component" value="Unplaced"/>
</dbReference>
<name>A0A915DUB0_9BILA</name>
<evidence type="ECO:0000256" key="1">
    <source>
        <dbReference type="SAM" id="MobiDB-lite"/>
    </source>
</evidence>
<keyword evidence="2" id="KW-1185">Reference proteome</keyword>
<proteinExistence type="predicted"/>
<dbReference type="AlphaFoldDB" id="A0A915DUB0"/>
<dbReference type="WBParaSite" id="jg23255">
    <property type="protein sequence ID" value="jg23255"/>
    <property type="gene ID" value="jg23255"/>
</dbReference>
<organism evidence="2 3">
    <name type="scientific">Ditylenchus dipsaci</name>
    <dbReference type="NCBI Taxonomy" id="166011"/>
    <lineage>
        <taxon>Eukaryota</taxon>
        <taxon>Metazoa</taxon>
        <taxon>Ecdysozoa</taxon>
        <taxon>Nematoda</taxon>
        <taxon>Chromadorea</taxon>
        <taxon>Rhabditida</taxon>
        <taxon>Tylenchina</taxon>
        <taxon>Tylenchomorpha</taxon>
        <taxon>Sphaerularioidea</taxon>
        <taxon>Anguinidae</taxon>
        <taxon>Anguininae</taxon>
        <taxon>Ditylenchus</taxon>
    </lineage>
</organism>
<evidence type="ECO:0000313" key="3">
    <source>
        <dbReference type="WBParaSite" id="jg23255"/>
    </source>
</evidence>